<dbReference type="InterPro" id="IPR004821">
    <property type="entry name" value="Cyt_trans-like"/>
</dbReference>
<keyword evidence="5 10" id="KW-0548">Nucleotidyltransferase</keyword>
<dbReference type="Gene3D" id="3.40.50.620">
    <property type="entry name" value="HUPs"/>
    <property type="match status" value="1"/>
</dbReference>
<dbReference type="RefSeq" id="WP_377771640.1">
    <property type="nucleotide sequence ID" value="NZ_JBHUOQ010000001.1"/>
</dbReference>
<dbReference type="NCBIfam" id="TIGR00482">
    <property type="entry name" value="nicotinate (nicotinamide) nucleotide adenylyltransferase"/>
    <property type="match status" value="1"/>
</dbReference>
<dbReference type="Pfam" id="PF01467">
    <property type="entry name" value="CTP_transf_like"/>
    <property type="match status" value="1"/>
</dbReference>
<evidence type="ECO:0000259" key="11">
    <source>
        <dbReference type="Pfam" id="PF01467"/>
    </source>
</evidence>
<gene>
    <name evidence="10 12" type="primary">nadD</name>
    <name evidence="12" type="ORF">ACFSX4_03645</name>
</gene>
<keyword evidence="8 10" id="KW-0520">NAD</keyword>
<keyword evidence="13" id="KW-1185">Reference proteome</keyword>
<dbReference type="NCBIfam" id="NF000840">
    <property type="entry name" value="PRK00071.1-3"/>
    <property type="match status" value="1"/>
</dbReference>
<dbReference type="PANTHER" id="PTHR39321">
    <property type="entry name" value="NICOTINATE-NUCLEOTIDE ADENYLYLTRANSFERASE-RELATED"/>
    <property type="match status" value="1"/>
</dbReference>
<protein>
    <recommendedName>
        <fullName evidence="10">Probable nicotinate-nucleotide adenylyltransferase</fullName>
        <ecNumber evidence="10">2.7.7.18</ecNumber>
    </recommendedName>
    <alternativeName>
        <fullName evidence="10">Deamido-NAD(+) diphosphorylase</fullName>
    </alternativeName>
    <alternativeName>
        <fullName evidence="10">Deamido-NAD(+) pyrophosphorylase</fullName>
    </alternativeName>
    <alternativeName>
        <fullName evidence="10">Nicotinate mononucleotide adenylyltransferase</fullName>
        <shortName evidence="10">NaMN adenylyltransferase</shortName>
    </alternativeName>
</protein>
<comment type="pathway">
    <text evidence="2 10">Cofactor biosynthesis; NAD(+) biosynthesis; deamido-NAD(+) from nicotinate D-ribonucleotide: step 1/1.</text>
</comment>
<dbReference type="EMBL" id="JBHUOQ010000001">
    <property type="protein sequence ID" value="MFD2829548.1"/>
    <property type="molecule type" value="Genomic_DNA"/>
</dbReference>
<name>A0ABW5WTE1_9STAP</name>
<accession>A0ABW5WTE1</accession>
<evidence type="ECO:0000256" key="10">
    <source>
        <dbReference type="HAMAP-Rule" id="MF_00244"/>
    </source>
</evidence>
<sequence>MKIGVFGGTFDPVHTGHMISAVEARKTLKLDKVIFIPAFQSPHKGEPGSDTNRLQMLESAVESYPFFEIDTFELKNKGLSYTYDTVKYLTNKYAGDELYFLIGTDQYDNFEKWYRYQSLLEMIHFAVMRRHDSNAVILEPFIDVGQPVIEISSTDIRHRIKKQDEYRHLLPESVYGYIKENNLYET</sequence>
<dbReference type="Proteomes" id="UP001597519">
    <property type="component" value="Unassembled WGS sequence"/>
</dbReference>
<dbReference type="InterPro" id="IPR005248">
    <property type="entry name" value="NadD/NMNAT"/>
</dbReference>
<evidence type="ECO:0000256" key="5">
    <source>
        <dbReference type="ARBA" id="ARBA00022695"/>
    </source>
</evidence>
<reference evidence="13" key="1">
    <citation type="journal article" date="2019" name="Int. J. Syst. Evol. Microbiol.">
        <title>The Global Catalogue of Microorganisms (GCM) 10K type strain sequencing project: providing services to taxonomists for standard genome sequencing and annotation.</title>
        <authorList>
            <consortium name="The Broad Institute Genomics Platform"/>
            <consortium name="The Broad Institute Genome Sequencing Center for Infectious Disease"/>
            <person name="Wu L."/>
            <person name="Ma J."/>
        </authorList>
    </citation>
    <scope>NUCLEOTIDE SEQUENCE [LARGE SCALE GENOMIC DNA]</scope>
    <source>
        <strain evidence="13">KCTC 33575</strain>
    </source>
</reference>
<dbReference type="HAMAP" id="MF_00244">
    <property type="entry name" value="NaMN_adenylyltr"/>
    <property type="match status" value="1"/>
</dbReference>
<keyword evidence="4 10" id="KW-0808">Transferase</keyword>
<evidence type="ECO:0000256" key="9">
    <source>
        <dbReference type="ARBA" id="ARBA00048721"/>
    </source>
</evidence>
<comment type="function">
    <text evidence="1 10">Catalyzes the reversible adenylation of nicotinate mononucleotide (NaMN) to nicotinic acid adenine dinucleotide (NaAD).</text>
</comment>
<feature type="domain" description="Cytidyltransferase-like" evidence="11">
    <location>
        <begin position="5"/>
        <end position="159"/>
    </location>
</feature>
<dbReference type="SUPFAM" id="SSF52374">
    <property type="entry name" value="Nucleotidylyl transferase"/>
    <property type="match status" value="1"/>
</dbReference>
<proteinExistence type="inferred from homology"/>
<comment type="similarity">
    <text evidence="10">Belongs to the NadD family.</text>
</comment>
<evidence type="ECO:0000256" key="1">
    <source>
        <dbReference type="ARBA" id="ARBA00002324"/>
    </source>
</evidence>
<dbReference type="EC" id="2.7.7.18" evidence="10"/>
<evidence type="ECO:0000256" key="7">
    <source>
        <dbReference type="ARBA" id="ARBA00022840"/>
    </source>
</evidence>
<dbReference type="PANTHER" id="PTHR39321:SF3">
    <property type="entry name" value="PHOSPHOPANTETHEINE ADENYLYLTRANSFERASE"/>
    <property type="match status" value="1"/>
</dbReference>
<evidence type="ECO:0000313" key="12">
    <source>
        <dbReference type="EMBL" id="MFD2829548.1"/>
    </source>
</evidence>
<comment type="caution">
    <text evidence="12">The sequence shown here is derived from an EMBL/GenBank/DDBJ whole genome shotgun (WGS) entry which is preliminary data.</text>
</comment>
<evidence type="ECO:0000256" key="4">
    <source>
        <dbReference type="ARBA" id="ARBA00022679"/>
    </source>
</evidence>
<keyword evidence="6 10" id="KW-0547">Nucleotide-binding</keyword>
<evidence type="ECO:0000256" key="2">
    <source>
        <dbReference type="ARBA" id="ARBA00005019"/>
    </source>
</evidence>
<dbReference type="CDD" id="cd02165">
    <property type="entry name" value="NMNAT"/>
    <property type="match status" value="1"/>
</dbReference>
<keyword evidence="3 10" id="KW-0662">Pyridine nucleotide biosynthesis</keyword>
<dbReference type="InterPro" id="IPR014729">
    <property type="entry name" value="Rossmann-like_a/b/a_fold"/>
</dbReference>
<organism evidence="12 13">
    <name type="scientific">Corticicoccus populi</name>
    <dbReference type="NCBI Taxonomy" id="1812821"/>
    <lineage>
        <taxon>Bacteria</taxon>
        <taxon>Bacillati</taxon>
        <taxon>Bacillota</taxon>
        <taxon>Bacilli</taxon>
        <taxon>Bacillales</taxon>
        <taxon>Staphylococcaceae</taxon>
        <taxon>Corticicoccus</taxon>
    </lineage>
</organism>
<keyword evidence="7 10" id="KW-0067">ATP-binding</keyword>
<comment type="catalytic activity">
    <reaction evidence="9 10">
        <text>nicotinate beta-D-ribonucleotide + ATP + H(+) = deamido-NAD(+) + diphosphate</text>
        <dbReference type="Rhea" id="RHEA:22860"/>
        <dbReference type="ChEBI" id="CHEBI:15378"/>
        <dbReference type="ChEBI" id="CHEBI:30616"/>
        <dbReference type="ChEBI" id="CHEBI:33019"/>
        <dbReference type="ChEBI" id="CHEBI:57502"/>
        <dbReference type="ChEBI" id="CHEBI:58437"/>
        <dbReference type="EC" id="2.7.7.18"/>
    </reaction>
</comment>
<dbReference type="NCBIfam" id="TIGR00125">
    <property type="entry name" value="cyt_tran_rel"/>
    <property type="match status" value="1"/>
</dbReference>
<dbReference type="GO" id="GO:0004515">
    <property type="term" value="F:nicotinate-nucleotide adenylyltransferase activity"/>
    <property type="evidence" value="ECO:0007669"/>
    <property type="project" value="UniProtKB-EC"/>
</dbReference>
<evidence type="ECO:0000256" key="6">
    <source>
        <dbReference type="ARBA" id="ARBA00022741"/>
    </source>
</evidence>
<evidence type="ECO:0000256" key="8">
    <source>
        <dbReference type="ARBA" id="ARBA00023027"/>
    </source>
</evidence>
<evidence type="ECO:0000256" key="3">
    <source>
        <dbReference type="ARBA" id="ARBA00022642"/>
    </source>
</evidence>
<evidence type="ECO:0000313" key="13">
    <source>
        <dbReference type="Proteomes" id="UP001597519"/>
    </source>
</evidence>